<protein>
    <submittedName>
        <fullName evidence="8">Uncharacterized protein</fullName>
    </submittedName>
</protein>
<dbReference type="Pfam" id="PF14778">
    <property type="entry name" value="ODR4-like"/>
    <property type="match status" value="1"/>
</dbReference>
<evidence type="ECO:0000256" key="3">
    <source>
        <dbReference type="ARBA" id="ARBA00022692"/>
    </source>
</evidence>
<evidence type="ECO:0000256" key="7">
    <source>
        <dbReference type="SAM" id="Phobius"/>
    </source>
</evidence>
<dbReference type="GO" id="GO:0016020">
    <property type="term" value="C:membrane"/>
    <property type="evidence" value="ECO:0007669"/>
    <property type="project" value="UniProtKB-SubCell"/>
</dbReference>
<keyword evidence="3 7" id="KW-0812">Transmembrane</keyword>
<sequence>MQSATGLVLGTRDEEKLYIYDVILTPNPENTQKDIKQTGPDQQPLEQKGLLQLLNTKYTEFNYSDWLSEFINSVDRMLTTGIEVVGLFTYSQSSDHKQQSFKKLNSLMTRLFTVDPEDEKEQEASENLKLKKPLKDQYILMSIYNQKVGQSFGDINLYMNNNLLQISEQIRNHNIIDRIVYATMCYPVDIQLSFAKNDPKIMSFREINTFAEEQLKQEISNCAIQVNQQVVLTKTQASSVSIQSIIECQGSEEQVSINFSSNDNKKQSGNKKAAKSGKSNPKDQGIILQQYEIPEIEVKKLNGFFIKPISDNIKYEHLLRIKGNLHLSCYVNTEKQSLKDLVNLLIEDMSAQFRLRLEILYEEAQNNISLVNPFDLNTDNMTRIQQFDLLLPRKCYFKLPDHLNGIKSKLIFNDYLLFFENNAEAQKRLFESTGLIPRDGGKLESKETISKEECDKKLLKIKNPILQQKHDMQQRTEQAKKVDAQLNEAKKEKTPMEISYERRQQYLQRQFNMRLAFFLVCFVMMMLSYGYVYFYLM</sequence>
<gene>
    <name evidence="8" type="primary">Contig12476.g13309</name>
    <name evidence="8" type="ORF">STYLEM_20181</name>
</gene>
<keyword evidence="9" id="KW-1185">Reference proteome</keyword>
<dbReference type="InParanoid" id="A0A078BCT5"/>
<organism evidence="8 9">
    <name type="scientific">Stylonychia lemnae</name>
    <name type="common">Ciliate</name>
    <dbReference type="NCBI Taxonomy" id="5949"/>
    <lineage>
        <taxon>Eukaryota</taxon>
        <taxon>Sar</taxon>
        <taxon>Alveolata</taxon>
        <taxon>Ciliophora</taxon>
        <taxon>Intramacronucleata</taxon>
        <taxon>Spirotrichea</taxon>
        <taxon>Stichotrichia</taxon>
        <taxon>Sporadotrichida</taxon>
        <taxon>Oxytrichidae</taxon>
        <taxon>Stylonychinae</taxon>
        <taxon>Stylonychia</taxon>
    </lineage>
</organism>
<evidence type="ECO:0000313" key="8">
    <source>
        <dbReference type="EMBL" id="CDW91032.1"/>
    </source>
</evidence>
<dbReference type="EMBL" id="CCKQ01019025">
    <property type="protein sequence ID" value="CDW91032.1"/>
    <property type="molecule type" value="Genomic_DNA"/>
</dbReference>
<keyword evidence="4 7" id="KW-1133">Transmembrane helix</keyword>
<evidence type="ECO:0000256" key="5">
    <source>
        <dbReference type="ARBA" id="ARBA00023136"/>
    </source>
</evidence>
<accession>A0A078BCT5</accession>
<feature type="transmembrane region" description="Helical" evidence="7">
    <location>
        <begin position="515"/>
        <end position="536"/>
    </location>
</feature>
<evidence type="ECO:0000256" key="1">
    <source>
        <dbReference type="ARBA" id="ARBA00004370"/>
    </source>
</evidence>
<evidence type="ECO:0000256" key="4">
    <source>
        <dbReference type="ARBA" id="ARBA00022989"/>
    </source>
</evidence>
<dbReference type="PANTHER" id="PTHR33966">
    <property type="entry name" value="PROTEIN ODR-4 HOMOLOG"/>
    <property type="match status" value="1"/>
</dbReference>
<dbReference type="PANTHER" id="PTHR33966:SF1">
    <property type="entry name" value="PROTEIN ODR-4 HOMOLOG"/>
    <property type="match status" value="1"/>
</dbReference>
<evidence type="ECO:0000313" key="9">
    <source>
        <dbReference type="Proteomes" id="UP000039865"/>
    </source>
</evidence>
<proteinExistence type="inferred from homology"/>
<feature type="region of interest" description="Disordered" evidence="6">
    <location>
        <begin position="259"/>
        <end position="282"/>
    </location>
</feature>
<comment type="similarity">
    <text evidence="2">Belongs to the ODR-4 family.</text>
</comment>
<evidence type="ECO:0000256" key="6">
    <source>
        <dbReference type="SAM" id="MobiDB-lite"/>
    </source>
</evidence>
<dbReference type="GO" id="GO:0008104">
    <property type="term" value="P:intracellular protein localization"/>
    <property type="evidence" value="ECO:0007669"/>
    <property type="project" value="TreeGrafter"/>
</dbReference>
<dbReference type="InterPro" id="IPR029454">
    <property type="entry name" value="ODR-4-like"/>
</dbReference>
<reference evidence="8 9" key="1">
    <citation type="submission" date="2014-06" db="EMBL/GenBank/DDBJ databases">
        <authorList>
            <person name="Swart Estienne"/>
        </authorList>
    </citation>
    <scope>NUCLEOTIDE SEQUENCE [LARGE SCALE GENOMIC DNA]</scope>
    <source>
        <strain evidence="8 9">130c</strain>
    </source>
</reference>
<evidence type="ECO:0000256" key="2">
    <source>
        <dbReference type="ARBA" id="ARBA00010131"/>
    </source>
</evidence>
<dbReference type="Proteomes" id="UP000039865">
    <property type="component" value="Unassembled WGS sequence"/>
</dbReference>
<dbReference type="GO" id="GO:0012505">
    <property type="term" value="C:endomembrane system"/>
    <property type="evidence" value="ECO:0007669"/>
    <property type="project" value="TreeGrafter"/>
</dbReference>
<dbReference type="AlphaFoldDB" id="A0A078BCT5"/>
<name>A0A078BCT5_STYLE</name>
<keyword evidence="5 7" id="KW-0472">Membrane</keyword>
<comment type="subcellular location">
    <subcellularLocation>
        <location evidence="1">Membrane</location>
    </subcellularLocation>
</comment>